<evidence type="ECO:0008006" key="3">
    <source>
        <dbReference type="Google" id="ProtNLM"/>
    </source>
</evidence>
<dbReference type="EMBL" id="FNBE01000003">
    <property type="protein sequence ID" value="SDF02335.1"/>
    <property type="molecule type" value="Genomic_DNA"/>
</dbReference>
<evidence type="ECO:0000313" key="2">
    <source>
        <dbReference type="Proteomes" id="UP000198967"/>
    </source>
</evidence>
<name>A0A1G7HPH5_PSEOR</name>
<organism evidence="1 2">
    <name type="scientific">Pseudonocardia oroxyli</name>
    <dbReference type="NCBI Taxonomy" id="366584"/>
    <lineage>
        <taxon>Bacteria</taxon>
        <taxon>Bacillati</taxon>
        <taxon>Actinomycetota</taxon>
        <taxon>Actinomycetes</taxon>
        <taxon>Pseudonocardiales</taxon>
        <taxon>Pseudonocardiaceae</taxon>
        <taxon>Pseudonocardia</taxon>
    </lineage>
</organism>
<dbReference type="OrthoDB" id="424472at2"/>
<protein>
    <recommendedName>
        <fullName evidence="3">Methyltransferase, FkbM family</fullName>
    </recommendedName>
</protein>
<sequence length="301" mass="32936">MAEQIPHGTRLHRLVEHLRHGEGLGLATGAARQAARGVRSVVRVGDAAGRARMVRLLAESALGREEDQRPASSARPFRVPELGDRIVWLRPRSRDLRAFQFLAEGHHMPPADMPGPVRHIAVFGANIGLLLADLADEYPEARVLGVEPDTDNAVLARRNLEHLGGRGRIVETAVWHRDATLQVGWDRDAWGVNITDTAPEQPPAASDDSLQPRIEAADAGRILADWTGGAPVDYLLVSVESAWQELLAHGDWARDVRCIKVEISDARTVAVADEAVPMLEKLGFRARLQTLPWGAFAIGLR</sequence>
<proteinExistence type="predicted"/>
<dbReference type="AlphaFoldDB" id="A0A1G7HPH5"/>
<accession>A0A1G7HPH5</accession>
<keyword evidence="2" id="KW-1185">Reference proteome</keyword>
<dbReference type="SUPFAM" id="SSF53335">
    <property type="entry name" value="S-adenosyl-L-methionine-dependent methyltransferases"/>
    <property type="match status" value="1"/>
</dbReference>
<dbReference type="Proteomes" id="UP000198967">
    <property type="component" value="Unassembled WGS sequence"/>
</dbReference>
<evidence type="ECO:0000313" key="1">
    <source>
        <dbReference type="EMBL" id="SDF02335.1"/>
    </source>
</evidence>
<gene>
    <name evidence="1" type="ORF">SAMN05216377_10380</name>
</gene>
<reference evidence="1 2" key="1">
    <citation type="submission" date="2016-10" db="EMBL/GenBank/DDBJ databases">
        <authorList>
            <person name="de Groot N.N."/>
        </authorList>
    </citation>
    <scope>NUCLEOTIDE SEQUENCE [LARGE SCALE GENOMIC DNA]</scope>
    <source>
        <strain evidence="1 2">CGMCC 4.3143</strain>
    </source>
</reference>
<dbReference type="STRING" id="366584.SAMN05216377_10380"/>
<dbReference type="Gene3D" id="3.40.50.150">
    <property type="entry name" value="Vaccinia Virus protein VP39"/>
    <property type="match status" value="1"/>
</dbReference>
<dbReference type="InterPro" id="IPR029063">
    <property type="entry name" value="SAM-dependent_MTases_sf"/>
</dbReference>